<gene>
    <name evidence="2" type="primary">Znhit3</name>
    <name evidence="2" type="ORF">Bhyg_02741</name>
</gene>
<name>A0A9Q0NCD6_9DIPT</name>
<dbReference type="OrthoDB" id="18412at2759"/>
<feature type="domain" description="Zinc finger HIT" evidence="1">
    <location>
        <begin position="38"/>
        <end position="94"/>
    </location>
</feature>
<sequence length="98" mass="11447">MVKCNAEQTNNQVTNETTEEDYRQIVPFTTVDTVDPEKLLQLRNSEKLKDLLRNPHLREYLVQLDKSPNAWKAMKIAMLEPLFIEFADECLNIVEPNL</sequence>
<dbReference type="Pfam" id="PF21373">
    <property type="entry name" value="ZNHIT3_C"/>
    <property type="match status" value="1"/>
</dbReference>
<accession>A0A9Q0NCD6</accession>
<evidence type="ECO:0000259" key="1">
    <source>
        <dbReference type="Pfam" id="PF21373"/>
    </source>
</evidence>
<comment type="caution">
    <text evidence="2">The sequence shown here is derived from an EMBL/GenBank/DDBJ whole genome shotgun (WGS) entry which is preliminary data.</text>
</comment>
<evidence type="ECO:0000313" key="3">
    <source>
        <dbReference type="Proteomes" id="UP001151699"/>
    </source>
</evidence>
<dbReference type="AlphaFoldDB" id="A0A9Q0NCD6"/>
<protein>
    <submittedName>
        <fullName evidence="2">Zinc finger HIT domain-containing protein 3</fullName>
    </submittedName>
</protein>
<proteinExistence type="predicted"/>
<keyword evidence="3" id="KW-1185">Reference proteome</keyword>
<evidence type="ECO:0000313" key="2">
    <source>
        <dbReference type="EMBL" id="KAJ6647518.1"/>
    </source>
</evidence>
<dbReference type="EMBL" id="WJQU01000001">
    <property type="protein sequence ID" value="KAJ6647518.1"/>
    <property type="molecule type" value="Genomic_DNA"/>
</dbReference>
<reference evidence="2" key="1">
    <citation type="submission" date="2022-07" db="EMBL/GenBank/DDBJ databases">
        <authorList>
            <person name="Trinca V."/>
            <person name="Uliana J.V.C."/>
            <person name="Torres T.T."/>
            <person name="Ward R.J."/>
            <person name="Monesi N."/>
        </authorList>
    </citation>
    <scope>NUCLEOTIDE SEQUENCE</scope>
    <source>
        <strain evidence="2">HSMRA1968</strain>
        <tissue evidence="2">Whole embryos</tissue>
    </source>
</reference>
<dbReference type="Proteomes" id="UP001151699">
    <property type="component" value="Chromosome A"/>
</dbReference>
<dbReference type="InterPro" id="IPR048371">
    <property type="entry name" value="ZNHIT3_C"/>
</dbReference>
<organism evidence="2 3">
    <name type="scientific">Pseudolycoriella hygida</name>
    <dbReference type="NCBI Taxonomy" id="35572"/>
    <lineage>
        <taxon>Eukaryota</taxon>
        <taxon>Metazoa</taxon>
        <taxon>Ecdysozoa</taxon>
        <taxon>Arthropoda</taxon>
        <taxon>Hexapoda</taxon>
        <taxon>Insecta</taxon>
        <taxon>Pterygota</taxon>
        <taxon>Neoptera</taxon>
        <taxon>Endopterygota</taxon>
        <taxon>Diptera</taxon>
        <taxon>Nematocera</taxon>
        <taxon>Sciaroidea</taxon>
        <taxon>Sciaridae</taxon>
        <taxon>Pseudolycoriella</taxon>
    </lineage>
</organism>